<dbReference type="InterPro" id="IPR029044">
    <property type="entry name" value="Nucleotide-diphossugar_trans"/>
</dbReference>
<dbReference type="PaxDb" id="2903-EOD11055"/>
<dbReference type="GeneID" id="17280978"/>
<protein>
    <recommendedName>
        <fullName evidence="3">Hexosyltransferase</fullName>
    </recommendedName>
</protein>
<keyword evidence="2" id="KW-1185">Reference proteome</keyword>
<evidence type="ECO:0000313" key="1">
    <source>
        <dbReference type="EnsemblProtists" id="EOD11055"/>
    </source>
</evidence>
<reference evidence="2" key="1">
    <citation type="journal article" date="2013" name="Nature">
        <title>Pan genome of the phytoplankton Emiliania underpins its global distribution.</title>
        <authorList>
            <person name="Read B.A."/>
            <person name="Kegel J."/>
            <person name="Klute M.J."/>
            <person name="Kuo A."/>
            <person name="Lefebvre S.C."/>
            <person name="Maumus F."/>
            <person name="Mayer C."/>
            <person name="Miller J."/>
            <person name="Monier A."/>
            <person name="Salamov A."/>
            <person name="Young J."/>
            <person name="Aguilar M."/>
            <person name="Claverie J.M."/>
            <person name="Frickenhaus S."/>
            <person name="Gonzalez K."/>
            <person name="Herman E.K."/>
            <person name="Lin Y.C."/>
            <person name="Napier J."/>
            <person name="Ogata H."/>
            <person name="Sarno A.F."/>
            <person name="Shmutz J."/>
            <person name="Schroeder D."/>
            <person name="de Vargas C."/>
            <person name="Verret F."/>
            <person name="von Dassow P."/>
            <person name="Valentin K."/>
            <person name="Van de Peer Y."/>
            <person name="Wheeler G."/>
            <person name="Dacks J.B."/>
            <person name="Delwiche C.F."/>
            <person name="Dyhrman S.T."/>
            <person name="Glockner G."/>
            <person name="John U."/>
            <person name="Richards T."/>
            <person name="Worden A.Z."/>
            <person name="Zhang X."/>
            <person name="Grigoriev I.V."/>
            <person name="Allen A.E."/>
            <person name="Bidle K."/>
            <person name="Borodovsky M."/>
            <person name="Bowler C."/>
            <person name="Brownlee C."/>
            <person name="Cock J.M."/>
            <person name="Elias M."/>
            <person name="Gladyshev V.N."/>
            <person name="Groth M."/>
            <person name="Guda C."/>
            <person name="Hadaegh A."/>
            <person name="Iglesias-Rodriguez M.D."/>
            <person name="Jenkins J."/>
            <person name="Jones B.M."/>
            <person name="Lawson T."/>
            <person name="Leese F."/>
            <person name="Lindquist E."/>
            <person name="Lobanov A."/>
            <person name="Lomsadze A."/>
            <person name="Malik S.B."/>
            <person name="Marsh M.E."/>
            <person name="Mackinder L."/>
            <person name="Mock T."/>
            <person name="Mueller-Roeber B."/>
            <person name="Pagarete A."/>
            <person name="Parker M."/>
            <person name="Probert I."/>
            <person name="Quesneville H."/>
            <person name="Raines C."/>
            <person name="Rensing S.A."/>
            <person name="Riano-Pachon D.M."/>
            <person name="Richier S."/>
            <person name="Rokitta S."/>
            <person name="Shiraiwa Y."/>
            <person name="Soanes D.M."/>
            <person name="van der Giezen M."/>
            <person name="Wahlund T.M."/>
            <person name="Williams B."/>
            <person name="Wilson W."/>
            <person name="Wolfe G."/>
            <person name="Wurch L.L."/>
        </authorList>
    </citation>
    <scope>NUCLEOTIDE SEQUENCE</scope>
</reference>
<dbReference type="Gene3D" id="3.90.550.10">
    <property type="entry name" value="Spore Coat Polysaccharide Biosynthesis Protein SpsA, Chain A"/>
    <property type="match status" value="1"/>
</dbReference>
<dbReference type="GeneID" id="17257317"/>
<dbReference type="EnsemblProtists" id="EOD11055">
    <property type="protein sequence ID" value="EOD11055"/>
    <property type="gene ID" value="EMIHUDRAFT_104837"/>
</dbReference>
<dbReference type="Proteomes" id="UP000013827">
    <property type="component" value="Unassembled WGS sequence"/>
</dbReference>
<dbReference type="KEGG" id="ehx:EMIHUDRAFT_104837"/>
<accession>A0A0D3IIH0</accession>
<sequence>MHGNTSNASPARTYGPILGCCAYATFVGDGAEYACAARVWAQSVLETGTAHPVVIVATTQMHGGLGNLSGQVRLAHYPPAPSRGKHNFAVTFGKLWAGQLPYARVVYVDADTLVLRSLDHLFALGPKVALGAPRAYWLPQPFFQSGGPMLINTSSKRFSGALRQQLPPRYAGEMDWLNEVYGHSPHFSWDAVAGEYAMLIGEYIPSDRIYLYWTRRHR</sequence>
<dbReference type="InterPro" id="IPR050587">
    <property type="entry name" value="GNT1/Glycosyltrans_8"/>
</dbReference>
<dbReference type="PANTHER" id="PTHR11183">
    <property type="entry name" value="GLYCOGENIN SUBFAMILY MEMBER"/>
    <property type="match status" value="1"/>
</dbReference>
<dbReference type="EnsemblProtists" id="EOD35707">
    <property type="protein sequence ID" value="EOD35707"/>
    <property type="gene ID" value="EMIHUDRAFT_252576"/>
</dbReference>
<dbReference type="KEGG" id="ehx:EMIHUDRAFT_252576"/>
<name>A0A0D3IIH0_EMIH1</name>
<evidence type="ECO:0000313" key="2">
    <source>
        <dbReference type="Proteomes" id="UP000013827"/>
    </source>
</evidence>
<dbReference type="STRING" id="2903.R1DL24"/>
<proteinExistence type="predicted"/>
<dbReference type="SUPFAM" id="SSF53448">
    <property type="entry name" value="Nucleotide-diphospho-sugar transferases"/>
    <property type="match status" value="1"/>
</dbReference>
<organism evidence="1 2">
    <name type="scientific">Emiliania huxleyi (strain CCMP1516)</name>
    <dbReference type="NCBI Taxonomy" id="280463"/>
    <lineage>
        <taxon>Eukaryota</taxon>
        <taxon>Haptista</taxon>
        <taxon>Haptophyta</taxon>
        <taxon>Prymnesiophyceae</taxon>
        <taxon>Isochrysidales</taxon>
        <taxon>Noelaerhabdaceae</taxon>
        <taxon>Emiliania</taxon>
    </lineage>
</organism>
<dbReference type="AlphaFoldDB" id="A0A0D3IIH0"/>
<evidence type="ECO:0008006" key="3">
    <source>
        <dbReference type="Google" id="ProtNLM"/>
    </source>
</evidence>
<reference evidence="1" key="2">
    <citation type="submission" date="2024-10" db="UniProtKB">
        <authorList>
            <consortium name="EnsemblProtists"/>
        </authorList>
    </citation>
    <scope>IDENTIFICATION</scope>
</reference>
<dbReference type="RefSeq" id="XP_005763484.1">
    <property type="nucleotide sequence ID" value="XM_005763427.1"/>
</dbReference>
<dbReference type="HOGENOM" id="CLU_1268944_0_0_1"/>
<dbReference type="RefSeq" id="XP_005788136.1">
    <property type="nucleotide sequence ID" value="XM_005788079.1"/>
</dbReference>